<evidence type="ECO:0000256" key="1">
    <source>
        <dbReference type="SAM" id="MobiDB-lite"/>
    </source>
</evidence>
<feature type="compositionally biased region" description="Polar residues" evidence="1">
    <location>
        <begin position="46"/>
        <end position="55"/>
    </location>
</feature>
<proteinExistence type="predicted"/>
<evidence type="ECO:0000313" key="3">
    <source>
        <dbReference type="Proteomes" id="UP001396334"/>
    </source>
</evidence>
<dbReference type="Proteomes" id="UP001396334">
    <property type="component" value="Unassembled WGS sequence"/>
</dbReference>
<organism evidence="2 3">
    <name type="scientific">Hibiscus sabdariffa</name>
    <name type="common">roselle</name>
    <dbReference type="NCBI Taxonomy" id="183260"/>
    <lineage>
        <taxon>Eukaryota</taxon>
        <taxon>Viridiplantae</taxon>
        <taxon>Streptophyta</taxon>
        <taxon>Embryophyta</taxon>
        <taxon>Tracheophyta</taxon>
        <taxon>Spermatophyta</taxon>
        <taxon>Magnoliopsida</taxon>
        <taxon>eudicotyledons</taxon>
        <taxon>Gunneridae</taxon>
        <taxon>Pentapetalae</taxon>
        <taxon>rosids</taxon>
        <taxon>malvids</taxon>
        <taxon>Malvales</taxon>
        <taxon>Malvaceae</taxon>
        <taxon>Malvoideae</taxon>
        <taxon>Hibiscus</taxon>
    </lineage>
</organism>
<protein>
    <submittedName>
        <fullName evidence="2">Uncharacterized protein</fullName>
    </submittedName>
</protein>
<evidence type="ECO:0000313" key="2">
    <source>
        <dbReference type="EMBL" id="KAK8998543.1"/>
    </source>
</evidence>
<reference evidence="2 3" key="1">
    <citation type="journal article" date="2024" name="G3 (Bethesda)">
        <title>Genome assembly of Hibiscus sabdariffa L. provides insights into metabolisms of medicinal natural products.</title>
        <authorList>
            <person name="Kim T."/>
        </authorList>
    </citation>
    <scope>NUCLEOTIDE SEQUENCE [LARGE SCALE GENOMIC DNA]</scope>
    <source>
        <strain evidence="2">TK-2024</strain>
        <tissue evidence="2">Old leaves</tissue>
    </source>
</reference>
<sequence>MPAPLLSPRRPKTIKADRSGPNFDAQPVISLVAPTTFDPQRHQSRSKQSLSTSRTLQKRMPIHCHSCAREIKRSQRIHQPRGEGPTHLNQPFPQGTPLLLS</sequence>
<keyword evidence="3" id="KW-1185">Reference proteome</keyword>
<name>A0ABR2QD03_9ROSI</name>
<gene>
    <name evidence="2" type="ORF">V6N11_083930</name>
</gene>
<comment type="caution">
    <text evidence="2">The sequence shown here is derived from an EMBL/GenBank/DDBJ whole genome shotgun (WGS) entry which is preliminary data.</text>
</comment>
<accession>A0ABR2QD03</accession>
<feature type="region of interest" description="Disordered" evidence="1">
    <location>
        <begin position="1"/>
        <end position="101"/>
    </location>
</feature>
<dbReference type="EMBL" id="JBBPBN010000041">
    <property type="protein sequence ID" value="KAK8998543.1"/>
    <property type="molecule type" value="Genomic_DNA"/>
</dbReference>